<keyword evidence="3" id="KW-1185">Reference proteome</keyword>
<proteinExistence type="predicted"/>
<evidence type="ECO:0000259" key="1">
    <source>
        <dbReference type="Pfam" id="PF21277"/>
    </source>
</evidence>
<name>A0A285D657_9BACI</name>
<feature type="domain" description="Type VI secretion system spike protein VgrG3-like C-terminal" evidence="1">
    <location>
        <begin position="7"/>
        <end position="148"/>
    </location>
</feature>
<gene>
    <name evidence="2" type="ORF">SAMN05877753_111147</name>
</gene>
<dbReference type="Proteomes" id="UP000219546">
    <property type="component" value="Unassembled WGS sequence"/>
</dbReference>
<sequence length="158" mass="17303">MNSFLSYLKNASPSTYNALKGHTPGSSGFNSAWKQLAQTNAKQFDALQHGFIKQSHYDPAANSIKNSLGIDINKYSPAVQNVLWSTAVQHGSGGALNVFRNAGIRSGMSEAEIIQRVYAERGANNGQKYFSRSSSQVRQSVVNRFQREMQDALKMLGG</sequence>
<evidence type="ECO:0000313" key="2">
    <source>
        <dbReference type="EMBL" id="SNX75311.1"/>
    </source>
</evidence>
<dbReference type="InterPro" id="IPR049073">
    <property type="entry name" value="T6SS_VgrG3-like_C"/>
</dbReference>
<evidence type="ECO:0000313" key="3">
    <source>
        <dbReference type="Proteomes" id="UP000219546"/>
    </source>
</evidence>
<organism evidence="2 3">
    <name type="scientific">Bacillus oleivorans</name>
    <dbReference type="NCBI Taxonomy" id="1448271"/>
    <lineage>
        <taxon>Bacteria</taxon>
        <taxon>Bacillati</taxon>
        <taxon>Bacillota</taxon>
        <taxon>Bacilli</taxon>
        <taxon>Bacillales</taxon>
        <taxon>Bacillaceae</taxon>
        <taxon>Bacillus</taxon>
    </lineage>
</organism>
<reference evidence="2 3" key="1">
    <citation type="submission" date="2017-08" db="EMBL/GenBank/DDBJ databases">
        <authorList>
            <person name="de Groot N.N."/>
        </authorList>
    </citation>
    <scope>NUCLEOTIDE SEQUENCE [LARGE SCALE GENOMIC DNA]</scope>
    <source>
        <strain evidence="2 3">JC228</strain>
    </source>
</reference>
<accession>A0A285D657</accession>
<dbReference type="EMBL" id="OAOP01000011">
    <property type="protein sequence ID" value="SNX75311.1"/>
    <property type="molecule type" value="Genomic_DNA"/>
</dbReference>
<dbReference type="Pfam" id="PF21277">
    <property type="entry name" value="T6SS_VgrG3-like_C"/>
    <property type="match status" value="1"/>
</dbReference>
<protein>
    <recommendedName>
        <fullName evidence="1">Type VI secretion system spike protein VgrG3-like C-terminal domain-containing protein</fullName>
    </recommendedName>
</protein>
<dbReference type="AlphaFoldDB" id="A0A285D657"/>